<dbReference type="EMBL" id="FZNR01000027">
    <property type="protein sequence ID" value="SNS89534.1"/>
    <property type="molecule type" value="Genomic_DNA"/>
</dbReference>
<reference evidence="1 2" key="1">
    <citation type="submission" date="2017-06" db="EMBL/GenBank/DDBJ databases">
        <authorList>
            <person name="Kim H.J."/>
            <person name="Triplett B.A."/>
        </authorList>
    </citation>
    <scope>NUCLEOTIDE SEQUENCE [LARGE SCALE GENOMIC DNA]</scope>
    <source>
        <strain evidence="1 2">DSM 43151</strain>
    </source>
</reference>
<gene>
    <name evidence="1" type="ORF">SAMN06264365_127127</name>
</gene>
<evidence type="ECO:0000313" key="2">
    <source>
        <dbReference type="Proteomes" id="UP000198415"/>
    </source>
</evidence>
<evidence type="ECO:0008006" key="3">
    <source>
        <dbReference type="Google" id="ProtNLM"/>
    </source>
</evidence>
<evidence type="ECO:0000313" key="1">
    <source>
        <dbReference type="EMBL" id="SNS89534.1"/>
    </source>
</evidence>
<sequence>MIVVRAHAGELAGTGWTYGAAAARDLITERMLLHGGAEPEPGGLLRSDPGLPGHGLEFREEVASRFRVA</sequence>
<dbReference type="RefSeq" id="WP_089298460.1">
    <property type="nucleotide sequence ID" value="NZ_BOMU01000107.1"/>
</dbReference>
<name>A0A239IAX7_9ACTN</name>
<dbReference type="Proteomes" id="UP000198415">
    <property type="component" value="Unassembled WGS sequence"/>
</dbReference>
<organism evidence="1 2">
    <name type="scientific">Actinoplanes regularis</name>
    <dbReference type="NCBI Taxonomy" id="52697"/>
    <lineage>
        <taxon>Bacteria</taxon>
        <taxon>Bacillati</taxon>
        <taxon>Actinomycetota</taxon>
        <taxon>Actinomycetes</taxon>
        <taxon>Micromonosporales</taxon>
        <taxon>Micromonosporaceae</taxon>
        <taxon>Actinoplanes</taxon>
    </lineage>
</organism>
<keyword evidence="2" id="KW-1185">Reference proteome</keyword>
<protein>
    <recommendedName>
        <fullName evidence="3">Enolase C-terminal domain-like</fullName>
    </recommendedName>
</protein>
<dbReference type="AlphaFoldDB" id="A0A239IAX7"/>
<proteinExistence type="predicted"/>
<dbReference type="OrthoDB" id="5241672at2"/>
<accession>A0A239IAX7</accession>